<protein>
    <submittedName>
        <fullName evidence="2">Uncharacterized protein</fullName>
    </submittedName>
</protein>
<feature type="signal peptide" evidence="1">
    <location>
        <begin position="1"/>
        <end position="17"/>
    </location>
</feature>
<name>A0ABD0SRZ9_LOXSC</name>
<proteinExistence type="predicted"/>
<dbReference type="AlphaFoldDB" id="A0ABD0SRZ9"/>
<organism evidence="2 3">
    <name type="scientific">Loxostege sticticalis</name>
    <name type="common">Beet webworm moth</name>
    <dbReference type="NCBI Taxonomy" id="481309"/>
    <lineage>
        <taxon>Eukaryota</taxon>
        <taxon>Metazoa</taxon>
        <taxon>Ecdysozoa</taxon>
        <taxon>Arthropoda</taxon>
        <taxon>Hexapoda</taxon>
        <taxon>Insecta</taxon>
        <taxon>Pterygota</taxon>
        <taxon>Neoptera</taxon>
        <taxon>Endopterygota</taxon>
        <taxon>Lepidoptera</taxon>
        <taxon>Glossata</taxon>
        <taxon>Ditrysia</taxon>
        <taxon>Pyraloidea</taxon>
        <taxon>Crambidae</taxon>
        <taxon>Pyraustinae</taxon>
        <taxon>Loxostege</taxon>
    </lineage>
</organism>
<reference evidence="2 3" key="1">
    <citation type="submission" date="2024-06" db="EMBL/GenBank/DDBJ databases">
        <title>A chromosome-level genome assembly of beet webworm, Loxostege sticticalis.</title>
        <authorList>
            <person name="Zhang Y."/>
        </authorList>
    </citation>
    <scope>NUCLEOTIDE SEQUENCE [LARGE SCALE GENOMIC DNA]</scope>
    <source>
        <strain evidence="2">AQ028</strain>
        <tissue evidence="2">Male pupae</tissue>
    </source>
</reference>
<sequence length="68" mass="7452">MIAKLVFLFAILAFAMAKPQYISSGYGYGGYGGYGYPGYYGYSGYSPYSYGSYGSYGGSPYNYGYGYY</sequence>
<evidence type="ECO:0000313" key="3">
    <source>
        <dbReference type="Proteomes" id="UP001549921"/>
    </source>
</evidence>
<accession>A0ABD0SRZ9</accession>
<evidence type="ECO:0000256" key="1">
    <source>
        <dbReference type="SAM" id="SignalP"/>
    </source>
</evidence>
<evidence type="ECO:0000313" key="2">
    <source>
        <dbReference type="EMBL" id="KAL0822575.1"/>
    </source>
</evidence>
<feature type="chain" id="PRO_5044811456" evidence="1">
    <location>
        <begin position="18"/>
        <end position="68"/>
    </location>
</feature>
<dbReference type="EMBL" id="JBEDNZ010000016">
    <property type="protein sequence ID" value="KAL0822575.1"/>
    <property type="molecule type" value="Genomic_DNA"/>
</dbReference>
<dbReference type="Proteomes" id="UP001549921">
    <property type="component" value="Unassembled WGS sequence"/>
</dbReference>
<gene>
    <name evidence="2" type="ORF">ABMA28_004615</name>
</gene>
<comment type="caution">
    <text evidence="2">The sequence shown here is derived from an EMBL/GenBank/DDBJ whole genome shotgun (WGS) entry which is preliminary data.</text>
</comment>
<keyword evidence="1" id="KW-0732">Signal</keyword>